<dbReference type="Pfam" id="PF13444">
    <property type="entry name" value="Acetyltransf_5"/>
    <property type="match status" value="1"/>
</dbReference>
<proteinExistence type="predicted"/>
<evidence type="ECO:0000313" key="2">
    <source>
        <dbReference type="Proteomes" id="UP000275461"/>
    </source>
</evidence>
<dbReference type="InterPro" id="IPR016181">
    <property type="entry name" value="Acyl_CoA_acyltransferase"/>
</dbReference>
<gene>
    <name evidence="1" type="ORF">DFR31_1554</name>
</gene>
<dbReference type="Gene3D" id="3.40.630.30">
    <property type="match status" value="1"/>
</dbReference>
<dbReference type="SUPFAM" id="SSF55729">
    <property type="entry name" value="Acyl-CoA N-acyltransferases (Nat)"/>
    <property type="match status" value="1"/>
</dbReference>
<dbReference type="EMBL" id="RCDA01000001">
    <property type="protein sequence ID" value="RLK51610.1"/>
    <property type="molecule type" value="Genomic_DNA"/>
</dbReference>
<dbReference type="Proteomes" id="UP000275461">
    <property type="component" value="Unassembled WGS sequence"/>
</dbReference>
<accession>A0A498CE54</accession>
<dbReference type="AlphaFoldDB" id="A0A498CE54"/>
<reference evidence="1 2" key="1">
    <citation type="submission" date="2018-10" db="EMBL/GenBank/DDBJ databases">
        <title>Genomic Encyclopedia of Type Strains, Phase IV (KMG-IV): sequencing the most valuable type-strain genomes for metagenomic binning, comparative biology and taxonomic classification.</title>
        <authorList>
            <person name="Goeker M."/>
        </authorList>
    </citation>
    <scope>NUCLEOTIDE SEQUENCE [LARGE SCALE GENOMIC DNA]</scope>
    <source>
        <strain evidence="1 2">DSM 12769</strain>
    </source>
</reference>
<protein>
    <submittedName>
        <fullName evidence="1">N-acyl amino acid synthase of PEP-CTERM/exosortase system</fullName>
    </submittedName>
</protein>
<evidence type="ECO:0000313" key="1">
    <source>
        <dbReference type="EMBL" id="RLK51610.1"/>
    </source>
</evidence>
<comment type="caution">
    <text evidence="1">The sequence shown here is derived from an EMBL/GenBank/DDBJ whole genome shotgun (WGS) entry which is preliminary data.</text>
</comment>
<name>A0A498CE54_9GAMM</name>
<organism evidence="1 2">
    <name type="scientific">Alkalispirillum mobile</name>
    <dbReference type="NCBI Taxonomy" id="85925"/>
    <lineage>
        <taxon>Bacteria</taxon>
        <taxon>Pseudomonadati</taxon>
        <taxon>Pseudomonadota</taxon>
        <taxon>Gammaproteobacteria</taxon>
        <taxon>Chromatiales</taxon>
        <taxon>Ectothiorhodospiraceae</taxon>
        <taxon>Alkalispirillum</taxon>
    </lineage>
</organism>
<sequence>MSEDKYQVVVADCSESRREHFRIRYRVFCQETGFEPSEYHPDGLERDIHDNQAVHFLAGRVGPDGEDCEWLGTMRLIRPEPLPLPLQQLIATEPGSDDGNATPTFRRGAVEVSRLIVRPQGRRACSQSLMYMLCRAAWAYAMKEGVEQLYFMVRPGLARVLRSRGLPLEVFAPPVEHRGLRLPCRVETAALGLGLRAWRSRLSTALPVTPFVSHAAMVEARDVLPEPAMPYGGLATHPA</sequence>
<keyword evidence="2" id="KW-1185">Reference proteome</keyword>
<dbReference type="RefSeq" id="WP_170153623.1">
    <property type="nucleotide sequence ID" value="NZ_RCDA01000001.1"/>
</dbReference>